<dbReference type="InterPro" id="IPR003256">
    <property type="entry name" value="Ribosomal_uL24"/>
</dbReference>
<evidence type="ECO:0000313" key="13">
    <source>
        <dbReference type="EMBL" id="ERL66044.1"/>
    </source>
</evidence>
<dbReference type="Gene3D" id="2.30.30.30">
    <property type="match status" value="1"/>
</dbReference>
<protein>
    <recommendedName>
        <fullName evidence="8 10">Large ribosomal subunit protein uL24</fullName>
    </recommendedName>
</protein>
<reference evidence="14" key="1">
    <citation type="journal article" date="2013" name="Genome Announc.">
        <title>Whole-Genome Sequencing of Lactobacillus shenzhenensis Strain LY-73T.</title>
        <authorList>
            <person name="Lin Z."/>
            <person name="Liu Z."/>
            <person name="Yang R."/>
            <person name="Zou Y."/>
            <person name="Wan D."/>
            <person name="Chen J."/>
            <person name="Guo M."/>
            <person name="Zhao J."/>
            <person name="Fang C."/>
            <person name="Yang R."/>
            <person name="Liu F."/>
        </authorList>
    </citation>
    <scope>NUCLEOTIDE SEQUENCE [LARGE SCALE GENOMIC DNA]</scope>
    <source>
        <strain evidence="14">LY-73</strain>
    </source>
</reference>
<dbReference type="Pfam" id="PF17136">
    <property type="entry name" value="ribosomal_L24"/>
    <property type="match status" value="1"/>
</dbReference>
<dbReference type="InterPro" id="IPR005825">
    <property type="entry name" value="Ribosomal_uL24_CS"/>
</dbReference>
<dbReference type="eggNOG" id="COG0198">
    <property type="taxonomic scope" value="Bacteria"/>
</dbReference>
<evidence type="ECO:0000256" key="4">
    <source>
        <dbReference type="ARBA" id="ARBA00022730"/>
    </source>
</evidence>
<accession>U4TP90</accession>
<dbReference type="Pfam" id="PF00467">
    <property type="entry name" value="KOW"/>
    <property type="match status" value="1"/>
</dbReference>
<dbReference type="OrthoDB" id="9807419at2"/>
<dbReference type="GO" id="GO:0019843">
    <property type="term" value="F:rRNA binding"/>
    <property type="evidence" value="ECO:0007669"/>
    <property type="project" value="UniProtKB-UniRule"/>
</dbReference>
<dbReference type="HOGENOM" id="CLU_093315_2_0_9"/>
<dbReference type="EMBL" id="KI271583">
    <property type="protein sequence ID" value="ERL66044.1"/>
    <property type="molecule type" value="Genomic_DNA"/>
</dbReference>
<dbReference type="HAMAP" id="MF_01326_B">
    <property type="entry name" value="Ribosomal_uL24_B"/>
    <property type="match status" value="1"/>
</dbReference>
<dbReference type="Proteomes" id="UP000030647">
    <property type="component" value="Unassembled WGS sequence"/>
</dbReference>
<dbReference type="STRING" id="1231336.L248_1136"/>
<name>U4TP90_9LACO</name>
<evidence type="ECO:0000256" key="7">
    <source>
        <dbReference type="ARBA" id="ARBA00023274"/>
    </source>
</evidence>
<dbReference type="InterPro" id="IPR057264">
    <property type="entry name" value="Ribosomal_uL24_C"/>
</dbReference>
<dbReference type="FunFam" id="2.30.30.30:FF:000004">
    <property type="entry name" value="50S ribosomal protein L24"/>
    <property type="match status" value="1"/>
</dbReference>
<comment type="similarity">
    <text evidence="2 10 11">Belongs to the universal ribosomal protein uL24 family.</text>
</comment>
<dbReference type="GO" id="GO:0003735">
    <property type="term" value="F:structural constituent of ribosome"/>
    <property type="evidence" value="ECO:0007669"/>
    <property type="project" value="InterPro"/>
</dbReference>
<evidence type="ECO:0000256" key="9">
    <source>
        <dbReference type="ARBA" id="ARBA00058688"/>
    </source>
</evidence>
<evidence type="ECO:0000256" key="5">
    <source>
        <dbReference type="ARBA" id="ARBA00022884"/>
    </source>
</evidence>
<keyword evidence="6 10" id="KW-0689">Ribosomal protein</keyword>
<proteinExistence type="inferred from homology"/>
<comment type="function">
    <text evidence="9 10">One of the proteins that surrounds the polypeptide exit tunnel on the outside of the subunit.</text>
</comment>
<evidence type="ECO:0000256" key="6">
    <source>
        <dbReference type="ARBA" id="ARBA00022980"/>
    </source>
</evidence>
<evidence type="ECO:0000259" key="12">
    <source>
        <dbReference type="SMART" id="SM00739"/>
    </source>
</evidence>
<dbReference type="NCBIfam" id="TIGR01079">
    <property type="entry name" value="rplX_bact"/>
    <property type="match status" value="1"/>
</dbReference>
<keyword evidence="7 10" id="KW-0687">Ribonucleoprotein</keyword>
<dbReference type="SUPFAM" id="SSF50104">
    <property type="entry name" value="Translation proteins SH3-like domain"/>
    <property type="match status" value="1"/>
</dbReference>
<keyword evidence="4 10" id="KW-0699">rRNA-binding</keyword>
<dbReference type="InterPro" id="IPR005824">
    <property type="entry name" value="KOW"/>
</dbReference>
<dbReference type="InterPro" id="IPR008991">
    <property type="entry name" value="Translation_prot_SH3-like_sf"/>
</dbReference>
<dbReference type="SMART" id="SM00739">
    <property type="entry name" value="KOW"/>
    <property type="match status" value="1"/>
</dbReference>
<evidence type="ECO:0000256" key="3">
    <source>
        <dbReference type="ARBA" id="ARBA00011838"/>
    </source>
</evidence>
<organism evidence="13 14">
    <name type="scientific">Schleiferilactobacillus shenzhenensis LY-73</name>
    <dbReference type="NCBI Taxonomy" id="1231336"/>
    <lineage>
        <taxon>Bacteria</taxon>
        <taxon>Bacillati</taxon>
        <taxon>Bacillota</taxon>
        <taxon>Bacilli</taxon>
        <taxon>Lactobacillales</taxon>
        <taxon>Lactobacillaceae</taxon>
        <taxon>Schleiferilactobacillus</taxon>
    </lineage>
</organism>
<sequence length="122" mass="13296">MFVKTGDKVRVIAGKDKGKEGTVTKVLPKRNRVIVEGVNKVKKHTKPTQAQPQGSVQDVEAAIHASNVQVLDPKDNQPTRVGYKEVDGKKVRYAKKSGQAIEYVAPVAASDKKDDADSDDKK</sequence>
<evidence type="ECO:0000256" key="11">
    <source>
        <dbReference type="RuleBase" id="RU003477"/>
    </source>
</evidence>
<evidence type="ECO:0000256" key="1">
    <source>
        <dbReference type="ARBA" id="ARBA00004072"/>
    </source>
</evidence>
<dbReference type="CDD" id="cd06089">
    <property type="entry name" value="KOW_RPL26"/>
    <property type="match status" value="1"/>
</dbReference>
<dbReference type="AlphaFoldDB" id="U4TP90"/>
<dbReference type="InterPro" id="IPR014722">
    <property type="entry name" value="Rib_uL2_dom2"/>
</dbReference>
<evidence type="ECO:0000313" key="14">
    <source>
        <dbReference type="Proteomes" id="UP000030647"/>
    </source>
</evidence>
<dbReference type="PANTHER" id="PTHR12903">
    <property type="entry name" value="MITOCHONDRIAL RIBOSOMAL PROTEIN L24"/>
    <property type="match status" value="1"/>
</dbReference>
<evidence type="ECO:0000256" key="2">
    <source>
        <dbReference type="ARBA" id="ARBA00010618"/>
    </source>
</evidence>
<evidence type="ECO:0000256" key="10">
    <source>
        <dbReference type="HAMAP-Rule" id="MF_01326"/>
    </source>
</evidence>
<keyword evidence="14" id="KW-1185">Reference proteome</keyword>
<dbReference type="PROSITE" id="PS01108">
    <property type="entry name" value="RIBOSOMAL_L24"/>
    <property type="match status" value="1"/>
</dbReference>
<feature type="domain" description="KOW" evidence="12">
    <location>
        <begin position="2"/>
        <end position="29"/>
    </location>
</feature>
<comment type="function">
    <text evidence="1 10">One of two assembly initiator proteins, it binds directly to the 5'-end of the 23S rRNA, where it nucleates assembly of the 50S subunit.</text>
</comment>
<dbReference type="InterPro" id="IPR041988">
    <property type="entry name" value="Ribosomal_uL24_KOW"/>
</dbReference>
<keyword evidence="5 10" id="KW-0694">RNA-binding</keyword>
<dbReference type="GO" id="GO:0006412">
    <property type="term" value="P:translation"/>
    <property type="evidence" value="ECO:0007669"/>
    <property type="project" value="UniProtKB-UniRule"/>
</dbReference>
<dbReference type="GO" id="GO:0005840">
    <property type="term" value="C:ribosome"/>
    <property type="evidence" value="ECO:0007669"/>
    <property type="project" value="UniProtKB-KW"/>
</dbReference>
<comment type="subunit">
    <text evidence="3 10">Part of the 50S ribosomal subunit.</text>
</comment>
<gene>
    <name evidence="10 13" type="primary">rplX</name>
    <name evidence="13" type="ORF">L248_1136</name>
</gene>
<dbReference type="GO" id="GO:1990904">
    <property type="term" value="C:ribonucleoprotein complex"/>
    <property type="evidence" value="ECO:0007669"/>
    <property type="project" value="UniProtKB-KW"/>
</dbReference>
<evidence type="ECO:0000256" key="8">
    <source>
        <dbReference type="ARBA" id="ARBA00035206"/>
    </source>
</evidence>